<evidence type="ECO:0000313" key="2">
    <source>
        <dbReference type="EMBL" id="EER75592.1"/>
    </source>
</evidence>
<comment type="caution">
    <text evidence="2">The sequence shown here is derived from an EMBL/GenBank/DDBJ whole genome shotgun (WGS) entry which is preliminary data.</text>
</comment>
<proteinExistence type="predicted"/>
<keyword evidence="1" id="KW-1133">Transmembrane helix</keyword>
<gene>
    <name evidence="2" type="ORF">HMPREF0877_0103</name>
</gene>
<keyword evidence="1" id="KW-0472">Membrane</keyword>
<keyword evidence="3" id="KW-1185">Reference proteome</keyword>
<organism evidence="2 3">
    <name type="scientific">Weissella paramesenteroides ATCC 33313</name>
    <dbReference type="NCBI Taxonomy" id="585506"/>
    <lineage>
        <taxon>Bacteria</taxon>
        <taxon>Bacillati</taxon>
        <taxon>Bacillota</taxon>
        <taxon>Bacilli</taxon>
        <taxon>Lactobacillales</taxon>
        <taxon>Lactobacillaceae</taxon>
        <taxon>Weissella</taxon>
    </lineage>
</organism>
<sequence>MTDKAIAKLIDTINSGAQNMPSMVDTMVHQYVVAHYVGAIIYAVITVILISVAHTLYKRGVAIDSDESYADGEAHYVVAMGLLLVAVVTIIISSFNIMDALNPIYSIIRSMS</sequence>
<evidence type="ECO:0000256" key="1">
    <source>
        <dbReference type="SAM" id="Phobius"/>
    </source>
</evidence>
<dbReference type="RefSeq" id="WP_002829020.1">
    <property type="nucleotide sequence ID" value="NZ_GG697136.1"/>
</dbReference>
<accession>C5R808</accession>
<dbReference type="EMBL" id="ACKU01000004">
    <property type="protein sequence ID" value="EER75592.1"/>
    <property type="molecule type" value="Genomic_DNA"/>
</dbReference>
<feature type="transmembrane region" description="Helical" evidence="1">
    <location>
        <begin position="33"/>
        <end position="57"/>
    </location>
</feature>
<protein>
    <submittedName>
        <fullName evidence="2">Uncharacterized protein</fullName>
    </submittedName>
</protein>
<name>C5R808_WEIPA</name>
<dbReference type="AlphaFoldDB" id="C5R808"/>
<evidence type="ECO:0000313" key="3">
    <source>
        <dbReference type="Proteomes" id="UP000004528"/>
    </source>
</evidence>
<reference evidence="2 3" key="1">
    <citation type="submission" date="2009-04" db="EMBL/GenBank/DDBJ databases">
        <authorList>
            <person name="Qin X."/>
            <person name="Bachman B."/>
            <person name="Battles P."/>
            <person name="Bell A."/>
            <person name="Bess C."/>
            <person name="Bickham C."/>
            <person name="Chaboub L."/>
            <person name="Chen D."/>
            <person name="Coyle M."/>
            <person name="Deiros D.R."/>
            <person name="Dinh H."/>
            <person name="Forbes L."/>
            <person name="Fowler G."/>
            <person name="Francisco L."/>
            <person name="Fu Q."/>
            <person name="Gubbala S."/>
            <person name="Hale W."/>
            <person name="Han Y."/>
            <person name="Hemphill L."/>
            <person name="Highlander S.K."/>
            <person name="Hirani K."/>
            <person name="Hogues M."/>
            <person name="Jackson L."/>
            <person name="Jakkamsetti A."/>
            <person name="Javaid M."/>
            <person name="Jiang H."/>
            <person name="Korchina V."/>
            <person name="Kovar C."/>
            <person name="Lara F."/>
            <person name="Lee S."/>
            <person name="Mata R."/>
            <person name="Mathew T."/>
            <person name="Moen C."/>
            <person name="Morales K."/>
            <person name="Munidasa M."/>
            <person name="Nazareth L."/>
            <person name="Ngo R."/>
            <person name="Nguyen L."/>
            <person name="Okwuonu G."/>
            <person name="Ongeri F."/>
            <person name="Patil S."/>
            <person name="Petrosino J."/>
            <person name="Pham C."/>
            <person name="Pham P."/>
            <person name="Pu L.-L."/>
            <person name="Puazo M."/>
            <person name="Raj R."/>
            <person name="Reid J."/>
            <person name="Rouhana J."/>
            <person name="Saada N."/>
            <person name="Shang Y."/>
            <person name="Simmons D."/>
            <person name="Thornton R."/>
            <person name="Warren J."/>
            <person name="Weissenberger G."/>
            <person name="Zhang J."/>
            <person name="Zhang L."/>
            <person name="Zhou C."/>
            <person name="Zhu D."/>
            <person name="Muzny D."/>
            <person name="Worley K."/>
            <person name="Gibbs R."/>
        </authorList>
    </citation>
    <scope>NUCLEOTIDE SEQUENCE [LARGE SCALE GENOMIC DNA]</scope>
    <source>
        <strain evidence="2 3">ATCC 33313</strain>
    </source>
</reference>
<dbReference type="Proteomes" id="UP000004528">
    <property type="component" value="Unassembled WGS sequence"/>
</dbReference>
<dbReference type="HOGENOM" id="CLU_2144863_0_0_9"/>
<feature type="transmembrane region" description="Helical" evidence="1">
    <location>
        <begin position="77"/>
        <end position="101"/>
    </location>
</feature>
<keyword evidence="1" id="KW-0812">Transmembrane</keyword>
<dbReference type="STRING" id="585506.HMPREF0877_0103"/>